<dbReference type="Pfam" id="PF12733">
    <property type="entry name" value="Cadherin-like"/>
    <property type="match status" value="2"/>
</dbReference>
<name>A0A7X3CSY4_9BACL</name>
<evidence type="ECO:0000313" key="2">
    <source>
        <dbReference type="EMBL" id="MUG71201.1"/>
    </source>
</evidence>
<dbReference type="InterPro" id="IPR025883">
    <property type="entry name" value="Cadherin-like_domain"/>
</dbReference>
<feature type="domain" description="SLH" evidence="1">
    <location>
        <begin position="594"/>
        <end position="652"/>
    </location>
</feature>
<dbReference type="PROSITE" id="PS51272">
    <property type="entry name" value="SLH"/>
    <property type="match status" value="3"/>
</dbReference>
<dbReference type="Proteomes" id="UP000450917">
    <property type="component" value="Unassembled WGS sequence"/>
</dbReference>
<gene>
    <name evidence="2" type="ORF">GNP93_10975</name>
</gene>
<organism evidence="2 3">
    <name type="scientific">Paenibacillus validus</name>
    <dbReference type="NCBI Taxonomy" id="44253"/>
    <lineage>
        <taxon>Bacteria</taxon>
        <taxon>Bacillati</taxon>
        <taxon>Bacillota</taxon>
        <taxon>Bacilli</taxon>
        <taxon>Bacillales</taxon>
        <taxon>Paenibacillaceae</taxon>
        <taxon>Paenibacillus</taxon>
    </lineage>
</organism>
<dbReference type="PANTHER" id="PTHR43308:SF5">
    <property type="entry name" value="S-LAYER PROTEIN _ PEPTIDOGLYCAN ENDO-BETA-N-ACETYLGLUCOSAMINIDASE"/>
    <property type="match status" value="1"/>
</dbReference>
<dbReference type="Pfam" id="PF00395">
    <property type="entry name" value="SLH"/>
    <property type="match status" value="3"/>
</dbReference>
<feature type="domain" description="SLH" evidence="1">
    <location>
        <begin position="530"/>
        <end position="588"/>
    </location>
</feature>
<dbReference type="EMBL" id="WNZX01000008">
    <property type="protein sequence ID" value="MUG71201.1"/>
    <property type="molecule type" value="Genomic_DNA"/>
</dbReference>
<dbReference type="AlphaFoldDB" id="A0A7X3CSY4"/>
<protein>
    <recommendedName>
        <fullName evidence="1">SLH domain-containing protein</fullName>
    </recommendedName>
</protein>
<feature type="domain" description="SLH" evidence="1">
    <location>
        <begin position="466"/>
        <end position="529"/>
    </location>
</feature>
<sequence length="652" mass="70666">MPKHFWVLFALILFLGAYGEGARAEEHPGSGAPSASSQQEAALTTVSGSTYSSKLAGLRFSAGALQPSFSPEQYDYLLHAPYETDFVEVEVIPRDPNSSLSVNTFWLKNTNVFRNQNALSVGNNYFEIVVTALDGDISIYRLNIIRGVPSSERNLKSLSFSTGRLYPSFDPSVTQYTLYVDHPVKFYTAIARTEDASSRLSFNGTATPSGGLYTNDAPLEVGTANTLNVIVSAQAGGSKTYTITIKRAENLVKSTPTGHSGFYNTSPVAKPNTETLKEQNGQVKAVVEIVKDPYAAALEAKNEPLVFIDAASGQYHHVLEVKLAPDLWKAAGDNGKALDVIMNDLDVVLKPGPVPSASKDTGARLSSRKLELSGRTEWEQKPPTASYAAAAFLLTFESFGTYTAQLSHPLDIALELNPAKVRNASSLAAYRYDEASKRWQFLGGELKPGNRYEFRSDTFGLFAVMGEDRSFSDTTGHWAESSIEIMTTKRIASGVGDGKFEPDAPVTRAEFAALLARSMELQELRTLSFADVPGDAWYRYELGKAAAAGFIEGIDEATFAPQATITREQMAAMLMRAYSFRTKIRLNDILLPSASKFSDEASASPWAARSIRLADAVGLMNGSPDGAFHPKASATRAEAIVVLLRLINKAAS</sequence>
<dbReference type="InterPro" id="IPR051465">
    <property type="entry name" value="Cell_Envelope_Struct_Comp"/>
</dbReference>
<dbReference type="PANTHER" id="PTHR43308">
    <property type="entry name" value="OUTER MEMBRANE PROTEIN ALPHA-RELATED"/>
    <property type="match status" value="1"/>
</dbReference>
<proteinExistence type="predicted"/>
<evidence type="ECO:0000313" key="3">
    <source>
        <dbReference type="Proteomes" id="UP000450917"/>
    </source>
</evidence>
<dbReference type="RefSeq" id="WP_155614648.1">
    <property type="nucleotide sequence ID" value="NZ_WNZX01000008.1"/>
</dbReference>
<accession>A0A7X3CSY4</accession>
<comment type="caution">
    <text evidence="2">The sequence shown here is derived from an EMBL/GenBank/DDBJ whole genome shotgun (WGS) entry which is preliminary data.</text>
</comment>
<evidence type="ECO:0000259" key="1">
    <source>
        <dbReference type="PROSITE" id="PS51272"/>
    </source>
</evidence>
<keyword evidence="3" id="KW-1185">Reference proteome</keyword>
<dbReference type="InterPro" id="IPR001119">
    <property type="entry name" value="SLH_dom"/>
</dbReference>
<reference evidence="2 3" key="1">
    <citation type="submission" date="2019-11" db="EMBL/GenBank/DDBJ databases">
        <title>Draft genome sequences of five Paenibacillus species of dairy origin.</title>
        <authorList>
            <person name="Olajide A.M."/>
            <person name="Chen S."/>
            <person name="Lapointe G."/>
        </authorList>
    </citation>
    <scope>NUCLEOTIDE SEQUENCE [LARGE SCALE GENOMIC DNA]</scope>
    <source>
        <strain evidence="2 3">2CS3</strain>
    </source>
</reference>